<dbReference type="Proteomes" id="UP000799770">
    <property type="component" value="Unassembled WGS sequence"/>
</dbReference>
<dbReference type="InterPro" id="IPR005532">
    <property type="entry name" value="SUMF_dom"/>
</dbReference>
<keyword evidence="3" id="KW-1185">Reference proteome</keyword>
<dbReference type="Gene3D" id="3.90.1580.10">
    <property type="entry name" value="paralog of FGE (formylglycine-generating enzyme)"/>
    <property type="match status" value="1"/>
</dbReference>
<evidence type="ECO:0000259" key="1">
    <source>
        <dbReference type="Pfam" id="PF03781"/>
    </source>
</evidence>
<dbReference type="AlphaFoldDB" id="A0A6A5ZWC8"/>
<accession>A0A6A5ZWC8</accession>
<dbReference type="InterPro" id="IPR042095">
    <property type="entry name" value="SUMF_sf"/>
</dbReference>
<dbReference type="PANTHER" id="PTHR23150:SF19">
    <property type="entry name" value="FORMYLGLYCINE-GENERATING ENZYME"/>
    <property type="match status" value="1"/>
</dbReference>
<evidence type="ECO:0000313" key="3">
    <source>
        <dbReference type="Proteomes" id="UP000799770"/>
    </source>
</evidence>
<gene>
    <name evidence="2" type="ORF">BDV96DRAFT_681240</name>
</gene>
<dbReference type="GO" id="GO:0120147">
    <property type="term" value="F:formylglycine-generating oxidase activity"/>
    <property type="evidence" value="ECO:0007669"/>
    <property type="project" value="TreeGrafter"/>
</dbReference>
<sequence>MDEDKVADVEVLFSTIGNLTGLENLDATIGTGAAAGNPTLFVMAFEAQYHGDQFPQGSTIVNGLIKDSYAHAQCGALLAADSGIVLSKDNLRQVEKQMVQIVEESPLSAVQRMKAGRVLSQLGDPRDLEALTEVEAGQFSMDSRTHPNSQPEGFVSVEAFRIGIYPVVNRYYLAFIEDTGRHWRSGDGRAGDEQNLGPRWPAKGKIKLDECLRLPTEVEWERASRGDLKGASEGDPVWPWGTVWRTDTANFEETGSTSLAL</sequence>
<dbReference type="Pfam" id="PF03781">
    <property type="entry name" value="FGE-sulfatase"/>
    <property type="match status" value="1"/>
</dbReference>
<dbReference type="EMBL" id="ML977310">
    <property type="protein sequence ID" value="KAF2122571.1"/>
    <property type="molecule type" value="Genomic_DNA"/>
</dbReference>
<proteinExistence type="predicted"/>
<protein>
    <recommendedName>
        <fullName evidence="1">Sulfatase-modifying factor enzyme-like domain-containing protein</fullName>
    </recommendedName>
</protein>
<dbReference type="InterPro" id="IPR051043">
    <property type="entry name" value="Sulfatase_Mod_Factor_Kinase"/>
</dbReference>
<dbReference type="PANTHER" id="PTHR23150">
    <property type="entry name" value="SULFATASE MODIFYING FACTOR 1, 2"/>
    <property type="match status" value="1"/>
</dbReference>
<feature type="domain" description="Sulfatase-modifying factor enzyme-like" evidence="1">
    <location>
        <begin position="132"/>
        <end position="232"/>
    </location>
</feature>
<name>A0A6A5ZWC8_9PLEO</name>
<evidence type="ECO:0000313" key="2">
    <source>
        <dbReference type="EMBL" id="KAF2122571.1"/>
    </source>
</evidence>
<dbReference type="OrthoDB" id="659at2759"/>
<organism evidence="2 3">
    <name type="scientific">Lophiotrema nucula</name>
    <dbReference type="NCBI Taxonomy" id="690887"/>
    <lineage>
        <taxon>Eukaryota</taxon>
        <taxon>Fungi</taxon>
        <taxon>Dikarya</taxon>
        <taxon>Ascomycota</taxon>
        <taxon>Pezizomycotina</taxon>
        <taxon>Dothideomycetes</taxon>
        <taxon>Pleosporomycetidae</taxon>
        <taxon>Pleosporales</taxon>
        <taxon>Lophiotremataceae</taxon>
        <taxon>Lophiotrema</taxon>
    </lineage>
</organism>
<reference evidence="2" key="1">
    <citation type="journal article" date="2020" name="Stud. Mycol.">
        <title>101 Dothideomycetes genomes: a test case for predicting lifestyles and emergence of pathogens.</title>
        <authorList>
            <person name="Haridas S."/>
            <person name="Albert R."/>
            <person name="Binder M."/>
            <person name="Bloem J."/>
            <person name="Labutti K."/>
            <person name="Salamov A."/>
            <person name="Andreopoulos B."/>
            <person name="Baker S."/>
            <person name="Barry K."/>
            <person name="Bills G."/>
            <person name="Bluhm B."/>
            <person name="Cannon C."/>
            <person name="Castanera R."/>
            <person name="Culley D."/>
            <person name="Daum C."/>
            <person name="Ezra D."/>
            <person name="Gonzalez J."/>
            <person name="Henrissat B."/>
            <person name="Kuo A."/>
            <person name="Liang C."/>
            <person name="Lipzen A."/>
            <person name="Lutzoni F."/>
            <person name="Magnuson J."/>
            <person name="Mondo S."/>
            <person name="Nolan M."/>
            <person name="Ohm R."/>
            <person name="Pangilinan J."/>
            <person name="Park H.-J."/>
            <person name="Ramirez L."/>
            <person name="Alfaro M."/>
            <person name="Sun H."/>
            <person name="Tritt A."/>
            <person name="Yoshinaga Y."/>
            <person name="Zwiers L.-H."/>
            <person name="Turgeon B."/>
            <person name="Goodwin S."/>
            <person name="Spatafora J."/>
            <person name="Crous P."/>
            <person name="Grigoriev I."/>
        </authorList>
    </citation>
    <scope>NUCLEOTIDE SEQUENCE</scope>
    <source>
        <strain evidence="2">CBS 627.86</strain>
    </source>
</reference>
<dbReference type="InterPro" id="IPR016187">
    <property type="entry name" value="CTDL_fold"/>
</dbReference>
<dbReference type="SUPFAM" id="SSF56436">
    <property type="entry name" value="C-type lectin-like"/>
    <property type="match status" value="1"/>
</dbReference>